<protein>
    <submittedName>
        <fullName evidence="5">Warthog protein 1 (inferred by orthology to a C. elegans protein)</fullName>
    </submittedName>
</protein>
<dbReference type="Proteomes" id="UP000267096">
    <property type="component" value="Unassembled WGS sequence"/>
</dbReference>
<evidence type="ECO:0000313" key="5">
    <source>
        <dbReference type="WBParaSite" id="ASIM_0000192801-mRNA-1"/>
    </source>
</evidence>
<dbReference type="PANTHER" id="PTHR46706:SF12">
    <property type="entry name" value="PROTEIN QUA-1-RELATED"/>
    <property type="match status" value="1"/>
</dbReference>
<dbReference type="AlphaFoldDB" id="A0A0M3J316"/>
<evidence type="ECO:0000313" key="3">
    <source>
        <dbReference type="EMBL" id="VDK19273.1"/>
    </source>
</evidence>
<feature type="signal peptide" evidence="2">
    <location>
        <begin position="1"/>
        <end position="17"/>
    </location>
</feature>
<dbReference type="WBParaSite" id="ASIM_0000192801-mRNA-1">
    <property type="protein sequence ID" value="ASIM_0000192801-mRNA-1"/>
    <property type="gene ID" value="ASIM_0000192801"/>
</dbReference>
<keyword evidence="2" id="KW-0732">Signal</keyword>
<keyword evidence="4" id="KW-1185">Reference proteome</keyword>
<reference evidence="3 4" key="2">
    <citation type="submission" date="2018-11" db="EMBL/GenBank/DDBJ databases">
        <authorList>
            <consortium name="Pathogen Informatics"/>
        </authorList>
    </citation>
    <scope>NUCLEOTIDE SEQUENCE [LARGE SCALE GENOMIC DNA]</scope>
</reference>
<keyword evidence="1" id="KW-0217">Developmental protein</keyword>
<name>A0A0M3J316_ANISI</name>
<dbReference type="PANTHER" id="PTHR46706">
    <property type="entry name" value="PROTEIN QUA-1-RELATED"/>
    <property type="match status" value="1"/>
</dbReference>
<evidence type="ECO:0000256" key="2">
    <source>
        <dbReference type="SAM" id="SignalP"/>
    </source>
</evidence>
<dbReference type="OrthoDB" id="5212at2759"/>
<feature type="chain" id="PRO_5043120730" evidence="2">
    <location>
        <begin position="18"/>
        <end position="175"/>
    </location>
</feature>
<dbReference type="InterPro" id="IPR052140">
    <property type="entry name" value="Dev_Signal_Hedgehog-like"/>
</dbReference>
<gene>
    <name evidence="3" type="ORF">ASIM_LOCUS1799</name>
</gene>
<evidence type="ECO:0000313" key="4">
    <source>
        <dbReference type="Proteomes" id="UP000267096"/>
    </source>
</evidence>
<organism evidence="5">
    <name type="scientific">Anisakis simplex</name>
    <name type="common">Herring worm</name>
    <dbReference type="NCBI Taxonomy" id="6269"/>
    <lineage>
        <taxon>Eukaryota</taxon>
        <taxon>Metazoa</taxon>
        <taxon>Ecdysozoa</taxon>
        <taxon>Nematoda</taxon>
        <taxon>Chromadorea</taxon>
        <taxon>Rhabditida</taxon>
        <taxon>Spirurina</taxon>
        <taxon>Ascaridomorpha</taxon>
        <taxon>Ascaridoidea</taxon>
        <taxon>Anisakidae</taxon>
        <taxon>Anisakis</taxon>
        <taxon>Anisakis simplex complex</taxon>
    </lineage>
</organism>
<dbReference type="EMBL" id="UYRR01002107">
    <property type="protein sequence ID" value="VDK19273.1"/>
    <property type="molecule type" value="Genomic_DNA"/>
</dbReference>
<accession>A0A0M3J316</accession>
<reference evidence="5" key="1">
    <citation type="submission" date="2017-02" db="UniProtKB">
        <authorList>
            <consortium name="WormBaseParasite"/>
        </authorList>
    </citation>
    <scope>IDENTIFICATION</scope>
</reference>
<proteinExistence type="predicted"/>
<evidence type="ECO:0000256" key="1">
    <source>
        <dbReference type="ARBA" id="ARBA00022473"/>
    </source>
</evidence>
<sequence>MLLVFIILTWIPQVTRSASCGTSSIPFWFEILPSGQPRLGCAIPSCYSNEFDGNIDKLDSLFEGRDGFIREDDLKMQRNIFVESPHPLAKCDTQFRRGACPNAEISWIGGFRLTTNGSLETQCCEYEGRRLAKKIGKMTLNNNEAYSGGAVFSDGRQVAFDLITDLRQLVSRDGS</sequence>